<organism evidence="2">
    <name type="scientific">Culex pipiens</name>
    <name type="common">House mosquito</name>
    <dbReference type="NCBI Taxonomy" id="7175"/>
    <lineage>
        <taxon>Eukaryota</taxon>
        <taxon>Metazoa</taxon>
        <taxon>Ecdysozoa</taxon>
        <taxon>Arthropoda</taxon>
        <taxon>Hexapoda</taxon>
        <taxon>Insecta</taxon>
        <taxon>Pterygota</taxon>
        <taxon>Neoptera</taxon>
        <taxon>Endopterygota</taxon>
        <taxon>Diptera</taxon>
        <taxon>Nematocera</taxon>
        <taxon>Culicoidea</taxon>
        <taxon>Culicidae</taxon>
        <taxon>Culicinae</taxon>
        <taxon>Culicini</taxon>
        <taxon>Culex</taxon>
        <taxon>Culex</taxon>
    </lineage>
</organism>
<proteinExistence type="predicted"/>
<dbReference type="Gene3D" id="3.40.50.300">
    <property type="entry name" value="P-loop containing nucleotide triphosphate hydrolases"/>
    <property type="match status" value="1"/>
</dbReference>
<dbReference type="AlphaFoldDB" id="A0A8D8FIQ0"/>
<dbReference type="EMBL" id="HBUE01071623">
    <property type="protein sequence ID" value="CAG6472886.1"/>
    <property type="molecule type" value="Transcribed_RNA"/>
</dbReference>
<dbReference type="SUPFAM" id="SSF52540">
    <property type="entry name" value="P-loop containing nucleoside triphosphate hydrolases"/>
    <property type="match status" value="1"/>
</dbReference>
<dbReference type="InterPro" id="IPR027417">
    <property type="entry name" value="P-loop_NTPase"/>
</dbReference>
<sequence length="780" mass="91560">MERFVRTKTGSDGMAYQRKIGLKLALSATLQKRTFKLATEMTIAGKFDDVVFYLEDIKELWLIQTKHTQNPGELTSEMLFGDDKGDFALTKYLESYCKVQDDWPYEEKRKRFILSTNRKIHESLKGQISKDNNLDNLLSFDTCTEHFKLEPNTEQLNALSKKANQNFDTFCSKLKDNLQSSDLKNKCKFLLEHKTPLKQLFLKSEKQLNLKDEIPTQDFNLRTRKLFEYLKQNNCTTVFVDKKTLNDFFEGESRKQHIPPFVDETIFNNFINDLILSVSQPNDAEMSKILQKEMRVWMRNFIPPDDIGKLPSSVVIDSYKSIEEKFNAWDNVTQNADFLNLEGTQKWLDSIQIEINSLVNQLSKRSCSSLKEMQRYYINRRLSYSSKHSDSSTLKQIQFDDLKDHHFIDQLYDKLKDQKCFLLVAEPGMGKSTLWQYLAFEAQKKCPENFVFLFYMNNICANNQEIQTIEHALKIFDGHCFEESCKVFNNDANEIILFLDAFDETESNKIDMALKGIKVLMERQNIKILISSRKREQQKLEKLLKINAMSIILLNYDDQLNFLKKFWNIQDPISEDNKKRLNQVLDPFYKQSLSKSFVFLGIPLLLKMLAEIFSDSKKHCTISLSDIEKVSKNSLTVADIYDKFITKSLHLTYNKVNNKPSNTEIPRKIHGLITEWKIEHQLIALKEWLPLEICILLYGENYDSKVHKIIETIVDASEESLIIEVYDKYPRFIHQSYSEFLVADYLKEFVKRGDENGQKEIINIFHEQDVIRMFFFRNGK</sequence>
<dbReference type="InterPro" id="IPR007111">
    <property type="entry name" value="NACHT_NTPase"/>
</dbReference>
<name>A0A8D8FIQ0_CULPI</name>
<protein>
    <submittedName>
        <fullName evidence="2">(northern house mosquito) hypothetical protein</fullName>
    </submittedName>
</protein>
<dbReference type="Pfam" id="PF05729">
    <property type="entry name" value="NACHT"/>
    <property type="match status" value="1"/>
</dbReference>
<feature type="domain" description="NACHT" evidence="1">
    <location>
        <begin position="425"/>
        <end position="549"/>
    </location>
</feature>
<evidence type="ECO:0000259" key="1">
    <source>
        <dbReference type="Pfam" id="PF05729"/>
    </source>
</evidence>
<accession>A0A8D8FIQ0</accession>
<evidence type="ECO:0000313" key="2">
    <source>
        <dbReference type="EMBL" id="CAG6472886.1"/>
    </source>
</evidence>
<reference evidence="2" key="1">
    <citation type="submission" date="2021-05" db="EMBL/GenBank/DDBJ databases">
        <authorList>
            <person name="Alioto T."/>
            <person name="Alioto T."/>
            <person name="Gomez Garrido J."/>
        </authorList>
    </citation>
    <scope>NUCLEOTIDE SEQUENCE</scope>
</reference>